<dbReference type="Proteomes" id="UP001630127">
    <property type="component" value="Unassembled WGS sequence"/>
</dbReference>
<sequence length="108" mass="12285">MFYLIVMSIRLKSILRHGIVDESDVDPHGDDDPSWFTMMTTSHTPHAFRSGSAFDHTVRPSHEDGFSDRARPLHGARQSHSDHPTPSYKLIIDFDINTPFLATRLVIL</sequence>
<name>A0ABD2YSV5_9GENT</name>
<gene>
    <name evidence="2" type="ORF">ACH5RR_029856</name>
</gene>
<evidence type="ECO:0000256" key="1">
    <source>
        <dbReference type="SAM" id="MobiDB-lite"/>
    </source>
</evidence>
<evidence type="ECO:0000313" key="3">
    <source>
        <dbReference type="Proteomes" id="UP001630127"/>
    </source>
</evidence>
<keyword evidence="3" id="KW-1185">Reference proteome</keyword>
<organism evidence="2 3">
    <name type="scientific">Cinchona calisaya</name>
    <dbReference type="NCBI Taxonomy" id="153742"/>
    <lineage>
        <taxon>Eukaryota</taxon>
        <taxon>Viridiplantae</taxon>
        <taxon>Streptophyta</taxon>
        <taxon>Embryophyta</taxon>
        <taxon>Tracheophyta</taxon>
        <taxon>Spermatophyta</taxon>
        <taxon>Magnoliopsida</taxon>
        <taxon>eudicotyledons</taxon>
        <taxon>Gunneridae</taxon>
        <taxon>Pentapetalae</taxon>
        <taxon>asterids</taxon>
        <taxon>lamiids</taxon>
        <taxon>Gentianales</taxon>
        <taxon>Rubiaceae</taxon>
        <taxon>Cinchonoideae</taxon>
        <taxon>Cinchoneae</taxon>
        <taxon>Cinchona</taxon>
    </lineage>
</organism>
<feature type="compositionally biased region" description="Basic and acidic residues" evidence="1">
    <location>
        <begin position="56"/>
        <end position="71"/>
    </location>
</feature>
<evidence type="ECO:0000313" key="2">
    <source>
        <dbReference type="EMBL" id="KAL3510455.1"/>
    </source>
</evidence>
<dbReference type="AlphaFoldDB" id="A0ABD2YSV5"/>
<accession>A0ABD2YSV5</accession>
<reference evidence="2 3" key="1">
    <citation type="submission" date="2024-11" db="EMBL/GenBank/DDBJ databases">
        <title>A near-complete genome assembly of Cinchona calisaya.</title>
        <authorList>
            <person name="Lian D.C."/>
            <person name="Zhao X.W."/>
            <person name="Wei L."/>
        </authorList>
    </citation>
    <scope>NUCLEOTIDE SEQUENCE [LARGE SCALE GENOMIC DNA]</scope>
    <source>
        <tissue evidence="2">Nenye</tissue>
    </source>
</reference>
<feature type="region of interest" description="Disordered" evidence="1">
    <location>
        <begin position="50"/>
        <end position="84"/>
    </location>
</feature>
<proteinExistence type="predicted"/>
<dbReference type="EMBL" id="JBJUIK010000012">
    <property type="protein sequence ID" value="KAL3510455.1"/>
    <property type="molecule type" value="Genomic_DNA"/>
</dbReference>
<comment type="caution">
    <text evidence="2">The sequence shown here is derived from an EMBL/GenBank/DDBJ whole genome shotgun (WGS) entry which is preliminary data.</text>
</comment>
<protein>
    <submittedName>
        <fullName evidence="2">Uncharacterized protein</fullName>
    </submittedName>
</protein>